<sequence>MPAFCCEKAKENALTKYFKQTFDLIKQLFNFVVDFLSTMFNDKQLQIMGTAEDLFAQKGFDGTSVRDIAEAAGVNIAMISYYFGSKDKLMQALFETRTANVRMRVESLLKDERLEPLEKMYVLIDDYVERAFKNQQFYKIMICEQVMEKQSLVTDLMKELKLKNAETISLLIQNGEERGVFRKGVDVVLMMQTMIGTISHAFINKKFYRAFHHLEHLDDTSFHQTLKQKISDHIKYIFKALLTYEAS</sequence>
<feature type="DNA-binding region" description="H-T-H motif" evidence="2">
    <location>
        <begin position="64"/>
        <end position="83"/>
    </location>
</feature>
<dbReference type="SUPFAM" id="SSF48498">
    <property type="entry name" value="Tetracyclin repressor-like, C-terminal domain"/>
    <property type="match status" value="1"/>
</dbReference>
<dbReference type="PRINTS" id="PR00455">
    <property type="entry name" value="HTHTETR"/>
</dbReference>
<dbReference type="InterPro" id="IPR009057">
    <property type="entry name" value="Homeodomain-like_sf"/>
</dbReference>
<dbReference type="InterPro" id="IPR036271">
    <property type="entry name" value="Tet_transcr_reg_TetR-rel_C_sf"/>
</dbReference>
<keyword evidence="1 2" id="KW-0238">DNA-binding</keyword>
<dbReference type="PANTHER" id="PTHR30055:SF233">
    <property type="entry name" value="REGULATORY PROTEIN TETR"/>
    <property type="match status" value="1"/>
</dbReference>
<keyword evidence="5" id="KW-1185">Reference proteome</keyword>
<dbReference type="Pfam" id="PF17938">
    <property type="entry name" value="TetR_C_29"/>
    <property type="match status" value="1"/>
</dbReference>
<protein>
    <submittedName>
        <fullName evidence="4">Transcriptional regulator, TetR family</fullName>
    </submittedName>
</protein>
<dbReference type="InterPro" id="IPR041474">
    <property type="entry name" value="NicS_C"/>
</dbReference>
<gene>
    <name evidence="4" type="ORF">SAMN05444008_12154</name>
</gene>
<name>A0A1M5I3L9_9BACT</name>
<organism evidence="4 5">
    <name type="scientific">Cnuella takakiae</name>
    <dbReference type="NCBI Taxonomy" id="1302690"/>
    <lineage>
        <taxon>Bacteria</taxon>
        <taxon>Pseudomonadati</taxon>
        <taxon>Bacteroidota</taxon>
        <taxon>Chitinophagia</taxon>
        <taxon>Chitinophagales</taxon>
        <taxon>Chitinophagaceae</taxon>
        <taxon>Cnuella</taxon>
    </lineage>
</organism>
<dbReference type="PANTHER" id="PTHR30055">
    <property type="entry name" value="HTH-TYPE TRANSCRIPTIONAL REGULATOR RUTR"/>
    <property type="match status" value="1"/>
</dbReference>
<dbReference type="PROSITE" id="PS01081">
    <property type="entry name" value="HTH_TETR_1"/>
    <property type="match status" value="1"/>
</dbReference>
<evidence type="ECO:0000313" key="4">
    <source>
        <dbReference type="EMBL" id="SHG22493.1"/>
    </source>
</evidence>
<evidence type="ECO:0000313" key="5">
    <source>
        <dbReference type="Proteomes" id="UP000184368"/>
    </source>
</evidence>
<dbReference type="STRING" id="1302690.BUE76_05185"/>
<evidence type="ECO:0000256" key="1">
    <source>
        <dbReference type="ARBA" id="ARBA00023125"/>
    </source>
</evidence>
<evidence type="ECO:0000256" key="2">
    <source>
        <dbReference type="PROSITE-ProRule" id="PRU00335"/>
    </source>
</evidence>
<dbReference type="EMBL" id="FQUO01000021">
    <property type="protein sequence ID" value="SHG22493.1"/>
    <property type="molecule type" value="Genomic_DNA"/>
</dbReference>
<accession>A0A1M5I3L9</accession>
<dbReference type="AlphaFoldDB" id="A0A1M5I3L9"/>
<dbReference type="GO" id="GO:0003700">
    <property type="term" value="F:DNA-binding transcription factor activity"/>
    <property type="evidence" value="ECO:0007669"/>
    <property type="project" value="TreeGrafter"/>
</dbReference>
<dbReference type="GO" id="GO:0000976">
    <property type="term" value="F:transcription cis-regulatory region binding"/>
    <property type="evidence" value="ECO:0007669"/>
    <property type="project" value="TreeGrafter"/>
</dbReference>
<dbReference type="InterPro" id="IPR023772">
    <property type="entry name" value="DNA-bd_HTH_TetR-type_CS"/>
</dbReference>
<evidence type="ECO:0000259" key="3">
    <source>
        <dbReference type="PROSITE" id="PS50977"/>
    </source>
</evidence>
<dbReference type="Pfam" id="PF00440">
    <property type="entry name" value="TetR_N"/>
    <property type="match status" value="1"/>
</dbReference>
<dbReference type="Gene3D" id="1.10.357.10">
    <property type="entry name" value="Tetracycline Repressor, domain 2"/>
    <property type="match status" value="1"/>
</dbReference>
<reference evidence="4 5" key="1">
    <citation type="submission" date="2016-11" db="EMBL/GenBank/DDBJ databases">
        <authorList>
            <person name="Jaros S."/>
            <person name="Januszkiewicz K."/>
            <person name="Wedrychowicz H."/>
        </authorList>
    </citation>
    <scope>NUCLEOTIDE SEQUENCE [LARGE SCALE GENOMIC DNA]</scope>
    <source>
        <strain evidence="4 5">DSM 26897</strain>
    </source>
</reference>
<dbReference type="SUPFAM" id="SSF46689">
    <property type="entry name" value="Homeodomain-like"/>
    <property type="match status" value="1"/>
</dbReference>
<dbReference type="InterPro" id="IPR001647">
    <property type="entry name" value="HTH_TetR"/>
</dbReference>
<dbReference type="Proteomes" id="UP000184368">
    <property type="component" value="Unassembled WGS sequence"/>
</dbReference>
<dbReference type="PROSITE" id="PS50977">
    <property type="entry name" value="HTH_TETR_2"/>
    <property type="match status" value="1"/>
</dbReference>
<proteinExistence type="predicted"/>
<feature type="domain" description="HTH tetR-type" evidence="3">
    <location>
        <begin position="41"/>
        <end position="101"/>
    </location>
</feature>
<dbReference type="InterPro" id="IPR050109">
    <property type="entry name" value="HTH-type_TetR-like_transc_reg"/>
</dbReference>